<name>A0A1I5NN00_9PSEU</name>
<proteinExistence type="predicted"/>
<protein>
    <submittedName>
        <fullName evidence="2">ESX-1 secretion-associated protein</fullName>
    </submittedName>
    <submittedName>
        <fullName evidence="3">Excreted virulence factor EspC, type VII ESX diderm</fullName>
    </submittedName>
</protein>
<evidence type="ECO:0000256" key="1">
    <source>
        <dbReference type="SAM" id="MobiDB-lite"/>
    </source>
</evidence>
<dbReference type="RefSeq" id="WP_067591569.1">
    <property type="nucleotide sequence ID" value="NZ_FOWC01000004.1"/>
</dbReference>
<reference evidence="3 4" key="1">
    <citation type="submission" date="2016-10" db="EMBL/GenBank/DDBJ databases">
        <authorList>
            <person name="de Groot N.N."/>
        </authorList>
    </citation>
    <scope>NUCLEOTIDE SEQUENCE [LARGE SCALE GENOMIC DNA]</scope>
    <source>
        <strain evidence="3 4">DSM 44637</strain>
    </source>
</reference>
<organism evidence="3 4">
    <name type="scientific">Amycolatopsis rubida</name>
    <dbReference type="NCBI Taxonomy" id="112413"/>
    <lineage>
        <taxon>Bacteria</taxon>
        <taxon>Bacillati</taxon>
        <taxon>Actinomycetota</taxon>
        <taxon>Actinomycetes</taxon>
        <taxon>Pseudonocardiales</taxon>
        <taxon>Pseudonocardiaceae</taxon>
        <taxon>Amycolatopsis</taxon>
    </lineage>
</organism>
<evidence type="ECO:0000313" key="2">
    <source>
        <dbReference type="EMBL" id="NEC62003.1"/>
    </source>
</evidence>
<reference evidence="2 5" key="2">
    <citation type="submission" date="2020-01" db="EMBL/GenBank/DDBJ databases">
        <title>Insect and environment-associated Actinomycetes.</title>
        <authorList>
            <person name="Currrie C."/>
            <person name="Chevrette M."/>
            <person name="Carlson C."/>
            <person name="Stubbendieck R."/>
            <person name="Wendt-Pienkowski E."/>
        </authorList>
    </citation>
    <scope>NUCLEOTIDE SEQUENCE [LARGE SCALE GENOMIC DNA]</scope>
    <source>
        <strain evidence="2 5">SID8386</strain>
    </source>
</reference>
<gene>
    <name evidence="2" type="ORF">G3I59_42020</name>
    <name evidence="3" type="ORF">SAMN05421854_104446</name>
</gene>
<dbReference type="EMBL" id="JAAGNC010000203">
    <property type="protein sequence ID" value="NEC62003.1"/>
    <property type="molecule type" value="Genomic_DNA"/>
</dbReference>
<feature type="region of interest" description="Disordered" evidence="1">
    <location>
        <begin position="83"/>
        <end position="102"/>
    </location>
</feature>
<dbReference type="GO" id="GO:0009306">
    <property type="term" value="P:protein secretion"/>
    <property type="evidence" value="ECO:0007669"/>
    <property type="project" value="InterPro"/>
</dbReference>
<dbReference type="EMBL" id="FOWC01000004">
    <property type="protein sequence ID" value="SFP22621.1"/>
    <property type="molecule type" value="Genomic_DNA"/>
</dbReference>
<dbReference type="Proteomes" id="UP000199137">
    <property type="component" value="Unassembled WGS sequence"/>
</dbReference>
<sequence length="102" mass="10443">MTAGFEVDPAQLRRHAAAVGDLADRLGNVARSAPSGLGDQTLGVFVQFLTAGLQSAAGQTNDAVAHASSTVHKVSANLTQAAESYERRDQGNAASLPGKDLP</sequence>
<dbReference type="STRING" id="112413.SAMN05421854_104446"/>
<dbReference type="OrthoDB" id="3693305at2"/>
<dbReference type="InterPro" id="IPR022536">
    <property type="entry name" value="EspC"/>
</dbReference>
<accession>A0A1I5NN00</accession>
<dbReference type="AlphaFoldDB" id="A0A1I5NN00"/>
<evidence type="ECO:0000313" key="3">
    <source>
        <dbReference type="EMBL" id="SFP22621.1"/>
    </source>
</evidence>
<evidence type="ECO:0000313" key="5">
    <source>
        <dbReference type="Proteomes" id="UP000470404"/>
    </source>
</evidence>
<dbReference type="Pfam" id="PF10824">
    <property type="entry name" value="T7SS_ESX_EspC"/>
    <property type="match status" value="1"/>
</dbReference>
<evidence type="ECO:0000313" key="4">
    <source>
        <dbReference type="Proteomes" id="UP000199137"/>
    </source>
</evidence>
<keyword evidence="5" id="KW-1185">Reference proteome</keyword>
<dbReference type="Proteomes" id="UP000470404">
    <property type="component" value="Unassembled WGS sequence"/>
</dbReference>